<evidence type="ECO:0000313" key="6">
    <source>
        <dbReference type="EMBL" id="GFY98159.1"/>
    </source>
</evidence>
<dbReference type="GO" id="GO:0003899">
    <property type="term" value="F:DNA-directed RNA polymerase activity"/>
    <property type="evidence" value="ECO:0007669"/>
    <property type="project" value="InterPro"/>
</dbReference>
<dbReference type="EMBL" id="BJWL01000012">
    <property type="protein sequence ID" value="GFY98159.1"/>
    <property type="molecule type" value="Genomic_DNA"/>
</dbReference>
<dbReference type="PANTHER" id="PTHR10535">
    <property type="entry name" value="DNA-DIRECTED RNA POLYMERASES I, II, AND III SUBUNIT RPABC1"/>
    <property type="match status" value="1"/>
</dbReference>
<dbReference type="GO" id="GO:0003677">
    <property type="term" value="F:DNA binding"/>
    <property type="evidence" value="ECO:0007669"/>
    <property type="project" value="InterPro"/>
</dbReference>
<feature type="domain" description="RNA polymerase subunit H/Rpb5 C-terminal" evidence="4">
    <location>
        <begin position="230"/>
        <end position="302"/>
    </location>
</feature>
<dbReference type="SUPFAM" id="SSF55287">
    <property type="entry name" value="RPB5-like RNA polymerase subunit"/>
    <property type="match status" value="1"/>
</dbReference>
<dbReference type="InterPro" id="IPR036710">
    <property type="entry name" value="RNA_pol_Rpb5_N_sf"/>
</dbReference>
<sequence length="303" mass="34278">MEGEAAQGMDLNGEAYDRCLSSYVDDGSTESHRYYLSRRTALEMLRDRGYSVPASEVELSLSKTSVPFTAKTPTSIASGSPPRSAPTRLTRLPLNWTKVPSSWIEIWPTSYKSLKYFATSAKRCSSMELEHQLLPMVVLSLSLNLCLPCPKSTAPVVILRGKHILILVVFCGQGVVKVNVIRIIATQIINKDTLSRLIIIVQNRVTNQALKAVDLFNFKVEIFQITELLVNITKHEFKPKHRVLTDKEKKKLLEKFTLEEKQLPRMLQKDAIARYYGLEKGQVVKVSYSGDITESHVSYRCVW</sequence>
<accession>A0A7J0FIY4</accession>
<dbReference type="AlphaFoldDB" id="A0A7J0FIY4"/>
<feature type="domain" description="RNA polymerase Rpb5 N-terminal" evidence="5">
    <location>
        <begin position="29"/>
        <end position="63"/>
    </location>
</feature>
<dbReference type="OrthoDB" id="248779at2759"/>
<dbReference type="Gene3D" id="3.40.1340.10">
    <property type="entry name" value="RNA polymerase, Rpb5, N-terminal domain"/>
    <property type="match status" value="1"/>
</dbReference>
<proteinExistence type="inferred from homology"/>
<protein>
    <submittedName>
        <fullName evidence="6">Eukaryotic rpb5 RNA polymerase subunit family protein</fullName>
    </submittedName>
</protein>
<keyword evidence="7" id="KW-1185">Reference proteome</keyword>
<dbReference type="InterPro" id="IPR000783">
    <property type="entry name" value="RNA_pol_subH/Rpb5_C"/>
</dbReference>
<dbReference type="GO" id="GO:0006366">
    <property type="term" value="P:transcription by RNA polymerase II"/>
    <property type="evidence" value="ECO:0007669"/>
    <property type="project" value="TreeGrafter"/>
</dbReference>
<dbReference type="Proteomes" id="UP000585474">
    <property type="component" value="Unassembled WGS sequence"/>
</dbReference>
<dbReference type="GO" id="GO:0055029">
    <property type="term" value="C:nuclear DNA-directed RNA polymerase complex"/>
    <property type="evidence" value="ECO:0007669"/>
    <property type="project" value="UniProtKB-ARBA"/>
</dbReference>
<dbReference type="GO" id="GO:0042797">
    <property type="term" value="P:tRNA transcription by RNA polymerase III"/>
    <property type="evidence" value="ECO:0007669"/>
    <property type="project" value="TreeGrafter"/>
</dbReference>
<evidence type="ECO:0000259" key="5">
    <source>
        <dbReference type="Pfam" id="PF03871"/>
    </source>
</evidence>
<dbReference type="InterPro" id="IPR005571">
    <property type="entry name" value="RNA_pol_Rpb5_N"/>
</dbReference>
<comment type="similarity">
    <text evidence="3">Belongs to the archaeal Rpo5/eukaryotic RPB5 RNA polymerase subunit family.</text>
</comment>
<reference evidence="6 7" key="1">
    <citation type="submission" date="2019-07" db="EMBL/GenBank/DDBJ databases">
        <title>De Novo Assembly of kiwifruit Actinidia rufa.</title>
        <authorList>
            <person name="Sugita-Konishi S."/>
            <person name="Sato K."/>
            <person name="Mori E."/>
            <person name="Abe Y."/>
            <person name="Kisaki G."/>
            <person name="Hamano K."/>
            <person name="Suezawa K."/>
            <person name="Otani M."/>
            <person name="Fukuda T."/>
            <person name="Manabe T."/>
            <person name="Gomi K."/>
            <person name="Tabuchi M."/>
            <person name="Akimitsu K."/>
            <person name="Kataoka I."/>
        </authorList>
    </citation>
    <scope>NUCLEOTIDE SEQUENCE [LARGE SCALE GENOMIC DNA]</scope>
    <source>
        <strain evidence="7">cv. Fuchu</strain>
    </source>
</reference>
<dbReference type="PANTHER" id="PTHR10535:SF2">
    <property type="entry name" value="DNA-DIRECTED RNA POLYMERASE V SUBUNIT 5A"/>
    <property type="match status" value="1"/>
</dbReference>
<dbReference type="Pfam" id="PF01191">
    <property type="entry name" value="RNA_pol_Rpb5_C"/>
    <property type="match status" value="1"/>
</dbReference>
<name>A0A7J0FIY4_9ERIC</name>
<dbReference type="InterPro" id="IPR035913">
    <property type="entry name" value="RPB5-like_sf"/>
</dbReference>
<evidence type="ECO:0000256" key="1">
    <source>
        <dbReference type="ARBA" id="ARBA00004123"/>
    </source>
</evidence>
<dbReference type="Gene3D" id="3.90.940.20">
    <property type="entry name" value="RPB5-like RNA polymerase subunit"/>
    <property type="match status" value="1"/>
</dbReference>
<gene>
    <name evidence="6" type="ORF">Acr_12g0007000</name>
</gene>
<keyword evidence="2" id="KW-0539">Nucleus</keyword>
<comment type="subcellular location">
    <subcellularLocation>
        <location evidence="1">Nucleus</location>
    </subcellularLocation>
</comment>
<dbReference type="InterPro" id="IPR014381">
    <property type="entry name" value="Arch_Rpo5/euc_Rpb5"/>
</dbReference>
<dbReference type="SUPFAM" id="SSF53036">
    <property type="entry name" value="Eukaryotic RPB5 N-terminal domain"/>
    <property type="match status" value="1"/>
</dbReference>
<dbReference type="GO" id="GO:0006362">
    <property type="term" value="P:transcription elongation by RNA polymerase I"/>
    <property type="evidence" value="ECO:0007669"/>
    <property type="project" value="TreeGrafter"/>
</dbReference>
<evidence type="ECO:0000259" key="4">
    <source>
        <dbReference type="Pfam" id="PF01191"/>
    </source>
</evidence>
<organism evidence="6 7">
    <name type="scientific">Actinidia rufa</name>
    <dbReference type="NCBI Taxonomy" id="165716"/>
    <lineage>
        <taxon>Eukaryota</taxon>
        <taxon>Viridiplantae</taxon>
        <taxon>Streptophyta</taxon>
        <taxon>Embryophyta</taxon>
        <taxon>Tracheophyta</taxon>
        <taxon>Spermatophyta</taxon>
        <taxon>Magnoliopsida</taxon>
        <taxon>eudicotyledons</taxon>
        <taxon>Gunneridae</taxon>
        <taxon>Pentapetalae</taxon>
        <taxon>asterids</taxon>
        <taxon>Ericales</taxon>
        <taxon>Actinidiaceae</taxon>
        <taxon>Actinidia</taxon>
    </lineage>
</organism>
<evidence type="ECO:0000313" key="7">
    <source>
        <dbReference type="Proteomes" id="UP000585474"/>
    </source>
</evidence>
<comment type="caution">
    <text evidence="6">The sequence shown here is derived from an EMBL/GenBank/DDBJ whole genome shotgun (WGS) entry which is preliminary data.</text>
</comment>
<evidence type="ECO:0000256" key="2">
    <source>
        <dbReference type="ARBA" id="ARBA00023242"/>
    </source>
</evidence>
<evidence type="ECO:0000256" key="3">
    <source>
        <dbReference type="ARBA" id="ARBA00025765"/>
    </source>
</evidence>
<dbReference type="FunFam" id="3.90.940.20:FF:000001">
    <property type="entry name" value="DNA-directed RNA polymerases I, II, and III subunit RPABC1"/>
    <property type="match status" value="1"/>
</dbReference>
<dbReference type="Pfam" id="PF03871">
    <property type="entry name" value="RNA_pol_Rpb5_N"/>
    <property type="match status" value="1"/>
</dbReference>